<feature type="signal peptide" evidence="1">
    <location>
        <begin position="1"/>
        <end position="22"/>
    </location>
</feature>
<dbReference type="Proteomes" id="UP000016569">
    <property type="component" value="Unassembled WGS sequence"/>
</dbReference>
<name>A0A8E0KM45_9CAUL</name>
<dbReference type="RefSeq" id="WP_021697249.1">
    <property type="nucleotide sequence ID" value="NZ_BATC01000020.1"/>
</dbReference>
<proteinExistence type="predicted"/>
<accession>A0A8E0KM45</accession>
<organism evidence="2 3">
    <name type="scientific">Brevundimonas abyssalis TAR-001</name>
    <dbReference type="NCBI Taxonomy" id="1391729"/>
    <lineage>
        <taxon>Bacteria</taxon>
        <taxon>Pseudomonadati</taxon>
        <taxon>Pseudomonadota</taxon>
        <taxon>Alphaproteobacteria</taxon>
        <taxon>Caulobacterales</taxon>
        <taxon>Caulobacteraceae</taxon>
        <taxon>Brevundimonas</taxon>
    </lineage>
</organism>
<dbReference type="EMBL" id="BATC01000020">
    <property type="protein sequence ID" value="GAD59154.1"/>
    <property type="molecule type" value="Genomic_DNA"/>
</dbReference>
<gene>
    <name evidence="2" type="ORF">MBEBAB_1404</name>
</gene>
<reference evidence="3" key="1">
    <citation type="journal article" date="2013" name="Genome Announc.">
        <title>Draft Genome Sequence of the Dimorphic Prosthecate Bacterium Brevundimonas abyssalis TAR-001T.</title>
        <authorList>
            <person name="Tsubouchi T."/>
            <person name="Nishi S."/>
            <person name="Usui K."/>
            <person name="Shimane Y."/>
            <person name="Takaki Y."/>
            <person name="Maruyama T."/>
            <person name="Hatada Y."/>
        </authorList>
    </citation>
    <scope>NUCLEOTIDE SEQUENCE [LARGE SCALE GENOMIC DNA]</scope>
    <source>
        <strain evidence="3">TAR-001</strain>
    </source>
</reference>
<evidence type="ECO:0000256" key="1">
    <source>
        <dbReference type="SAM" id="SignalP"/>
    </source>
</evidence>
<keyword evidence="3" id="KW-1185">Reference proteome</keyword>
<keyword evidence="1" id="KW-0732">Signal</keyword>
<evidence type="ECO:0000313" key="3">
    <source>
        <dbReference type="Proteomes" id="UP000016569"/>
    </source>
</evidence>
<sequence>MKKLITSVMAVAAISVAVPAAAQHYGPPRGGPAYGQQHAGPPMAVRVRHLERNVAFAHRARVMSTGKARDFQRGIDRLVYLERQYGPRMTIRERHDLERRYQDLDRSIDRYVQRARYRR</sequence>
<evidence type="ECO:0000313" key="2">
    <source>
        <dbReference type="EMBL" id="GAD59154.1"/>
    </source>
</evidence>
<protein>
    <submittedName>
        <fullName evidence="2">Uncharacterized protein</fullName>
    </submittedName>
</protein>
<comment type="caution">
    <text evidence="2">The sequence shown here is derived from an EMBL/GenBank/DDBJ whole genome shotgun (WGS) entry which is preliminary data.</text>
</comment>
<dbReference type="AlphaFoldDB" id="A0A8E0KM45"/>
<feature type="chain" id="PRO_5034081009" evidence="1">
    <location>
        <begin position="23"/>
        <end position="119"/>
    </location>
</feature>